<name>A0A0V1E615_TRIPS</name>
<evidence type="ECO:0000313" key="5">
    <source>
        <dbReference type="Proteomes" id="UP000054632"/>
    </source>
</evidence>
<dbReference type="EMBL" id="JYDR01000096">
    <property type="protein sequence ID" value="KRY69180.1"/>
    <property type="molecule type" value="Genomic_DNA"/>
</dbReference>
<keyword evidence="6" id="KW-1185">Reference proteome</keyword>
<proteinExistence type="predicted"/>
<evidence type="ECO:0000313" key="6">
    <source>
        <dbReference type="Proteomes" id="UP000054995"/>
    </source>
</evidence>
<organism evidence="2 5">
    <name type="scientific">Trichinella pseudospiralis</name>
    <name type="common">Parasitic roundworm</name>
    <dbReference type="NCBI Taxonomy" id="6337"/>
    <lineage>
        <taxon>Eukaryota</taxon>
        <taxon>Metazoa</taxon>
        <taxon>Ecdysozoa</taxon>
        <taxon>Nematoda</taxon>
        <taxon>Enoplea</taxon>
        <taxon>Dorylaimia</taxon>
        <taxon>Trichinellida</taxon>
        <taxon>Trichinellidae</taxon>
        <taxon>Trichinella</taxon>
    </lineage>
</organism>
<dbReference type="EMBL" id="JYDT01000057">
    <property type="protein sequence ID" value="KRY87343.1"/>
    <property type="molecule type" value="Genomic_DNA"/>
</dbReference>
<protein>
    <submittedName>
        <fullName evidence="2">Uncharacterized protein</fullName>
    </submittedName>
</protein>
<comment type="caution">
    <text evidence="2">The sequence shown here is derived from an EMBL/GenBank/DDBJ whole genome shotgun (WGS) entry which is preliminary data.</text>
</comment>
<dbReference type="EMBL" id="JYDT01000395">
    <property type="protein sequence ID" value="KRY80614.1"/>
    <property type="molecule type" value="Genomic_DNA"/>
</dbReference>
<sequence length="74" mass="8445">MLEIGRGFHVGPLLYKYSLKKSARIIALRYLVVLVLHFSKYFITDGAAVRMALAFSSFLKTNPETSCMMSLHYQ</sequence>
<evidence type="ECO:0000313" key="2">
    <source>
        <dbReference type="EMBL" id="KRY69180.1"/>
    </source>
</evidence>
<gene>
    <name evidence="1" type="ORF">T4A_12374</name>
    <name evidence="2" type="ORF">T4A_3402</name>
    <name evidence="3" type="ORF">T4D_11765</name>
    <name evidence="4" type="ORF">T4D_8428</name>
</gene>
<evidence type="ECO:0000313" key="3">
    <source>
        <dbReference type="EMBL" id="KRY80614.1"/>
    </source>
</evidence>
<accession>A0A0V1E615</accession>
<dbReference type="Proteomes" id="UP000054632">
    <property type="component" value="Unassembled WGS sequence"/>
</dbReference>
<dbReference type="AlphaFoldDB" id="A0A0V1E615"/>
<dbReference type="Proteomes" id="UP000054995">
    <property type="component" value="Unassembled WGS sequence"/>
</dbReference>
<reference evidence="5 6" key="1">
    <citation type="submission" date="2015-01" db="EMBL/GenBank/DDBJ databases">
        <title>Evolution of Trichinella species and genotypes.</title>
        <authorList>
            <person name="Korhonen P.K."/>
            <person name="Edoardo P."/>
            <person name="Giuseppe L.R."/>
            <person name="Gasser R.B."/>
        </authorList>
    </citation>
    <scope>NUCLEOTIDE SEQUENCE [LARGE SCALE GENOMIC DNA]</scope>
    <source>
        <strain evidence="2">ISS13</strain>
        <strain evidence="3">ISS470</strain>
    </source>
</reference>
<dbReference type="EMBL" id="JYDR01000188">
    <property type="protein sequence ID" value="KRY65922.1"/>
    <property type="molecule type" value="Genomic_DNA"/>
</dbReference>
<evidence type="ECO:0000313" key="1">
    <source>
        <dbReference type="EMBL" id="KRY65922.1"/>
    </source>
</evidence>
<evidence type="ECO:0000313" key="4">
    <source>
        <dbReference type="EMBL" id="KRY87343.1"/>
    </source>
</evidence>